<evidence type="ECO:0008006" key="4">
    <source>
        <dbReference type="Google" id="ProtNLM"/>
    </source>
</evidence>
<proteinExistence type="predicted"/>
<keyword evidence="1" id="KW-0732">Signal</keyword>
<feature type="signal peptide" evidence="1">
    <location>
        <begin position="1"/>
        <end position="19"/>
    </location>
</feature>
<keyword evidence="3" id="KW-1185">Reference proteome</keyword>
<dbReference type="Proteomes" id="UP000326198">
    <property type="component" value="Unassembled WGS sequence"/>
</dbReference>
<organism evidence="2 3">
    <name type="scientific">Aspergillus bertholletiae</name>
    <dbReference type="NCBI Taxonomy" id="1226010"/>
    <lineage>
        <taxon>Eukaryota</taxon>
        <taxon>Fungi</taxon>
        <taxon>Dikarya</taxon>
        <taxon>Ascomycota</taxon>
        <taxon>Pezizomycotina</taxon>
        <taxon>Eurotiomycetes</taxon>
        <taxon>Eurotiomycetidae</taxon>
        <taxon>Eurotiales</taxon>
        <taxon>Aspergillaceae</taxon>
        <taxon>Aspergillus</taxon>
        <taxon>Aspergillus subgen. Circumdati</taxon>
    </lineage>
</organism>
<protein>
    <recommendedName>
        <fullName evidence="4">Secreted protein</fullName>
    </recommendedName>
</protein>
<sequence>MVLALALVLVLVLVGLILALACRPPYTMRSAGTASWAICTRATEAGATRASRFELVASQLRRGTDITGIF</sequence>
<reference evidence="2 3" key="1">
    <citation type="submission" date="2019-04" db="EMBL/GenBank/DDBJ databases">
        <title>Friends and foes A comparative genomics studyof 23 Aspergillus species from section Flavi.</title>
        <authorList>
            <consortium name="DOE Joint Genome Institute"/>
            <person name="Kjaerbolling I."/>
            <person name="Vesth T."/>
            <person name="Frisvad J.C."/>
            <person name="Nybo J.L."/>
            <person name="Theobald S."/>
            <person name="Kildgaard S."/>
            <person name="Isbrandt T."/>
            <person name="Kuo A."/>
            <person name="Sato A."/>
            <person name="Lyhne E.K."/>
            <person name="Kogle M.E."/>
            <person name="Wiebenga A."/>
            <person name="Kun R.S."/>
            <person name="Lubbers R.J."/>
            <person name="Makela M.R."/>
            <person name="Barry K."/>
            <person name="Chovatia M."/>
            <person name="Clum A."/>
            <person name="Daum C."/>
            <person name="Haridas S."/>
            <person name="He G."/>
            <person name="LaButti K."/>
            <person name="Lipzen A."/>
            <person name="Mondo S."/>
            <person name="Riley R."/>
            <person name="Salamov A."/>
            <person name="Simmons B.A."/>
            <person name="Magnuson J.K."/>
            <person name="Henrissat B."/>
            <person name="Mortensen U.H."/>
            <person name="Larsen T.O."/>
            <person name="Devries R.P."/>
            <person name="Grigoriev I.V."/>
            <person name="Machida M."/>
            <person name="Baker S.E."/>
            <person name="Andersen M.R."/>
        </authorList>
    </citation>
    <scope>NUCLEOTIDE SEQUENCE [LARGE SCALE GENOMIC DNA]</scope>
    <source>
        <strain evidence="2 3">IBT 29228</strain>
    </source>
</reference>
<dbReference type="AlphaFoldDB" id="A0A5N7ASW4"/>
<accession>A0A5N7ASW4</accession>
<name>A0A5N7ASW4_9EURO</name>
<evidence type="ECO:0000313" key="2">
    <source>
        <dbReference type="EMBL" id="KAE8371850.1"/>
    </source>
</evidence>
<dbReference type="EMBL" id="ML736392">
    <property type="protein sequence ID" value="KAE8371850.1"/>
    <property type="molecule type" value="Genomic_DNA"/>
</dbReference>
<feature type="chain" id="PRO_5024853881" description="Secreted protein" evidence="1">
    <location>
        <begin position="20"/>
        <end position="70"/>
    </location>
</feature>
<gene>
    <name evidence="2" type="ORF">BDV26DRAFT_275282</name>
</gene>
<evidence type="ECO:0000256" key="1">
    <source>
        <dbReference type="SAM" id="SignalP"/>
    </source>
</evidence>
<evidence type="ECO:0000313" key="3">
    <source>
        <dbReference type="Proteomes" id="UP000326198"/>
    </source>
</evidence>